<reference evidence="1 2" key="1">
    <citation type="submission" date="2024-04" db="EMBL/GenBank/DDBJ databases">
        <title>Phyllosticta paracitricarpa is synonymous to the EU quarantine fungus P. citricarpa based on phylogenomic analyses.</title>
        <authorList>
            <consortium name="Lawrence Berkeley National Laboratory"/>
            <person name="Van ingen-buijs V.A."/>
            <person name="Van westerhoven A.C."/>
            <person name="Haridas S."/>
            <person name="Skiadas P."/>
            <person name="Martin F."/>
            <person name="Groenewald J.Z."/>
            <person name="Crous P.W."/>
            <person name="Seidl M.F."/>
        </authorList>
    </citation>
    <scope>NUCLEOTIDE SEQUENCE [LARGE SCALE GENOMIC DNA]</scope>
    <source>
        <strain evidence="1 2">CPC 17464</strain>
    </source>
</reference>
<proteinExistence type="predicted"/>
<dbReference type="RefSeq" id="XP_066657304.1">
    <property type="nucleotide sequence ID" value="XM_066795236.1"/>
</dbReference>
<protein>
    <recommendedName>
        <fullName evidence="3">Transmembrane protein</fullName>
    </recommendedName>
</protein>
<evidence type="ECO:0000313" key="2">
    <source>
        <dbReference type="Proteomes" id="UP001360953"/>
    </source>
</evidence>
<keyword evidence="2" id="KW-1185">Reference proteome</keyword>
<name>A0ABR1LZL5_9PEZI</name>
<organism evidence="1 2">
    <name type="scientific">Phyllosticta citribraziliensis</name>
    <dbReference type="NCBI Taxonomy" id="989973"/>
    <lineage>
        <taxon>Eukaryota</taxon>
        <taxon>Fungi</taxon>
        <taxon>Dikarya</taxon>
        <taxon>Ascomycota</taxon>
        <taxon>Pezizomycotina</taxon>
        <taxon>Dothideomycetes</taxon>
        <taxon>Dothideomycetes incertae sedis</taxon>
        <taxon>Botryosphaeriales</taxon>
        <taxon>Phyllostictaceae</taxon>
        <taxon>Phyllosticta</taxon>
    </lineage>
</organism>
<dbReference type="EMBL" id="JBBPEH010000004">
    <property type="protein sequence ID" value="KAK7540033.1"/>
    <property type="molecule type" value="Genomic_DNA"/>
</dbReference>
<sequence length="262" mass="28290">MMARRLYTKTITHSSSKGNAMLNCAKKAFSSVAGDRPMATQVVEPLPCCSRRAPGIDVLSQVSRVLERRHPGVLVLRLPYLVGWWDHALLSASRARLFARVFRLPVLAPSLVSFGFPCSPLRSCLSASRARLFARVFPLPVLASSLVSFRFPCSPLRSCLSASRARLFARVFPLPVLASSLVSFSFPCSPPPVVSLASSQSFSRLPGLASSQSCLSASRARVFRLPVLASSQSCLSASRAHLFAQLPMLVSLGFPPVLTSTS</sequence>
<accession>A0ABR1LZL5</accession>
<evidence type="ECO:0008006" key="3">
    <source>
        <dbReference type="Google" id="ProtNLM"/>
    </source>
</evidence>
<dbReference type="Proteomes" id="UP001360953">
    <property type="component" value="Unassembled WGS sequence"/>
</dbReference>
<gene>
    <name evidence="1" type="ORF">J3D65DRAFT_307426</name>
</gene>
<evidence type="ECO:0000313" key="1">
    <source>
        <dbReference type="EMBL" id="KAK7540033.1"/>
    </source>
</evidence>
<comment type="caution">
    <text evidence="1">The sequence shown here is derived from an EMBL/GenBank/DDBJ whole genome shotgun (WGS) entry which is preliminary data.</text>
</comment>
<dbReference type="GeneID" id="92028142"/>